<organism evidence="1 2">
    <name type="scientific">Ridgeia piscesae</name>
    <name type="common">Tubeworm</name>
    <dbReference type="NCBI Taxonomy" id="27915"/>
    <lineage>
        <taxon>Eukaryota</taxon>
        <taxon>Metazoa</taxon>
        <taxon>Spiralia</taxon>
        <taxon>Lophotrochozoa</taxon>
        <taxon>Annelida</taxon>
        <taxon>Polychaeta</taxon>
        <taxon>Sedentaria</taxon>
        <taxon>Canalipalpata</taxon>
        <taxon>Sabellida</taxon>
        <taxon>Siboglinidae</taxon>
        <taxon>Ridgeia</taxon>
    </lineage>
</organism>
<dbReference type="Proteomes" id="UP001209878">
    <property type="component" value="Unassembled WGS sequence"/>
</dbReference>
<dbReference type="AlphaFoldDB" id="A0AAD9P765"/>
<keyword evidence="2" id="KW-1185">Reference proteome</keyword>
<evidence type="ECO:0000313" key="2">
    <source>
        <dbReference type="Proteomes" id="UP001209878"/>
    </source>
</evidence>
<sequence>MCVEKSSCLQYTRFLCNGTFACCPLNDREYQVYYIKKVIYPRKRRYSHRMSYRKRHYRYF</sequence>
<name>A0AAD9P765_RIDPI</name>
<accession>A0AAD9P765</accession>
<gene>
    <name evidence="1" type="ORF">NP493_107g00000</name>
</gene>
<protein>
    <submittedName>
        <fullName evidence="1">Uncharacterized protein</fullName>
    </submittedName>
</protein>
<proteinExistence type="predicted"/>
<reference evidence="1" key="1">
    <citation type="journal article" date="2023" name="Mol. Biol. Evol.">
        <title>Third-Generation Sequencing Reveals the Adaptive Role of the Epigenome in Three Deep-Sea Polychaetes.</title>
        <authorList>
            <person name="Perez M."/>
            <person name="Aroh O."/>
            <person name="Sun Y."/>
            <person name="Lan Y."/>
            <person name="Juniper S.K."/>
            <person name="Young C.R."/>
            <person name="Angers B."/>
            <person name="Qian P.Y."/>
        </authorList>
    </citation>
    <scope>NUCLEOTIDE SEQUENCE</scope>
    <source>
        <strain evidence="1">R07B-5</strain>
    </source>
</reference>
<comment type="caution">
    <text evidence="1">The sequence shown here is derived from an EMBL/GenBank/DDBJ whole genome shotgun (WGS) entry which is preliminary data.</text>
</comment>
<evidence type="ECO:0000313" key="1">
    <source>
        <dbReference type="EMBL" id="KAK2189397.1"/>
    </source>
</evidence>
<dbReference type="EMBL" id="JAODUO010000107">
    <property type="protein sequence ID" value="KAK2189397.1"/>
    <property type="molecule type" value="Genomic_DNA"/>
</dbReference>